<evidence type="ECO:0000259" key="11">
    <source>
        <dbReference type="PROSITE" id="PS50157"/>
    </source>
</evidence>
<evidence type="ECO:0000256" key="4">
    <source>
        <dbReference type="ARBA" id="ARBA00022771"/>
    </source>
</evidence>
<name>A0A653DL16_CALMS</name>
<dbReference type="GO" id="GO:0008270">
    <property type="term" value="F:zinc ion binding"/>
    <property type="evidence" value="ECO:0007669"/>
    <property type="project" value="UniProtKB-KW"/>
</dbReference>
<evidence type="ECO:0000313" key="12">
    <source>
        <dbReference type="EMBL" id="VEN60920.1"/>
    </source>
</evidence>
<keyword evidence="2" id="KW-0479">Metal-binding</keyword>
<dbReference type="PROSITE" id="PS50157">
    <property type="entry name" value="ZINC_FINGER_C2H2_2"/>
    <property type="match status" value="1"/>
</dbReference>
<proteinExistence type="predicted"/>
<keyword evidence="6" id="KW-0805">Transcription regulation</keyword>
<dbReference type="GO" id="GO:0005634">
    <property type="term" value="C:nucleus"/>
    <property type="evidence" value="ECO:0007669"/>
    <property type="project" value="UniProtKB-SubCell"/>
</dbReference>
<evidence type="ECO:0000256" key="7">
    <source>
        <dbReference type="ARBA" id="ARBA00023125"/>
    </source>
</evidence>
<evidence type="ECO:0000256" key="10">
    <source>
        <dbReference type="PROSITE-ProRule" id="PRU00042"/>
    </source>
</evidence>
<dbReference type="OrthoDB" id="3437960at2759"/>
<dbReference type="GO" id="GO:0003677">
    <property type="term" value="F:DNA binding"/>
    <property type="evidence" value="ECO:0007669"/>
    <property type="project" value="UniProtKB-KW"/>
</dbReference>
<comment type="subcellular location">
    <subcellularLocation>
        <location evidence="1">Nucleus</location>
    </subcellularLocation>
</comment>
<keyword evidence="3" id="KW-0677">Repeat</keyword>
<keyword evidence="9" id="KW-0539">Nucleus</keyword>
<dbReference type="AlphaFoldDB" id="A0A653DL16"/>
<keyword evidence="8" id="KW-0804">Transcription</keyword>
<dbReference type="EMBL" id="CAACVG010012823">
    <property type="protein sequence ID" value="VEN60920.1"/>
    <property type="molecule type" value="Genomic_DNA"/>
</dbReference>
<reference evidence="12 13" key="1">
    <citation type="submission" date="2019-01" db="EMBL/GenBank/DDBJ databases">
        <authorList>
            <person name="Sayadi A."/>
        </authorList>
    </citation>
    <scope>NUCLEOTIDE SEQUENCE [LARGE SCALE GENOMIC DNA]</scope>
</reference>
<evidence type="ECO:0000256" key="1">
    <source>
        <dbReference type="ARBA" id="ARBA00004123"/>
    </source>
</evidence>
<keyword evidence="5" id="KW-0862">Zinc</keyword>
<sequence length="108" mass="12906">MHSLTEPFKCENCGRCYGWKRGLQAHQRYQCGVKRQFFCPVERCGYKAPFKFTVRRLINNIHPAIAGSIKYLPQRVHRMWETLYDEIRTDEAPEVRMRQRQALPVHLL</sequence>
<gene>
    <name evidence="12" type="ORF">CALMAC_LOCUS18467</name>
</gene>
<evidence type="ECO:0000256" key="3">
    <source>
        <dbReference type="ARBA" id="ARBA00022737"/>
    </source>
</evidence>
<accession>A0A653DL16</accession>
<evidence type="ECO:0000256" key="5">
    <source>
        <dbReference type="ARBA" id="ARBA00022833"/>
    </source>
</evidence>
<dbReference type="InterPro" id="IPR036236">
    <property type="entry name" value="Znf_C2H2_sf"/>
</dbReference>
<keyword evidence="13" id="KW-1185">Reference proteome</keyword>
<dbReference type="Proteomes" id="UP000410492">
    <property type="component" value="Unassembled WGS sequence"/>
</dbReference>
<evidence type="ECO:0000256" key="9">
    <source>
        <dbReference type="ARBA" id="ARBA00023242"/>
    </source>
</evidence>
<keyword evidence="4 10" id="KW-0863">Zinc-finger</keyword>
<organism evidence="12 13">
    <name type="scientific">Callosobruchus maculatus</name>
    <name type="common">Southern cowpea weevil</name>
    <name type="synonym">Pulse bruchid</name>
    <dbReference type="NCBI Taxonomy" id="64391"/>
    <lineage>
        <taxon>Eukaryota</taxon>
        <taxon>Metazoa</taxon>
        <taxon>Ecdysozoa</taxon>
        <taxon>Arthropoda</taxon>
        <taxon>Hexapoda</taxon>
        <taxon>Insecta</taxon>
        <taxon>Pterygota</taxon>
        <taxon>Neoptera</taxon>
        <taxon>Endopterygota</taxon>
        <taxon>Coleoptera</taxon>
        <taxon>Polyphaga</taxon>
        <taxon>Cucujiformia</taxon>
        <taxon>Chrysomeloidea</taxon>
        <taxon>Chrysomelidae</taxon>
        <taxon>Bruchinae</taxon>
        <taxon>Bruchini</taxon>
        <taxon>Callosobruchus</taxon>
    </lineage>
</organism>
<evidence type="ECO:0000256" key="6">
    <source>
        <dbReference type="ARBA" id="ARBA00023015"/>
    </source>
</evidence>
<dbReference type="SUPFAM" id="SSF57667">
    <property type="entry name" value="beta-beta-alpha zinc fingers"/>
    <property type="match status" value="1"/>
</dbReference>
<dbReference type="Gene3D" id="3.30.160.60">
    <property type="entry name" value="Classic Zinc Finger"/>
    <property type="match status" value="1"/>
</dbReference>
<dbReference type="InterPro" id="IPR013087">
    <property type="entry name" value="Znf_C2H2_type"/>
</dbReference>
<protein>
    <recommendedName>
        <fullName evidence="11">C2H2-type domain-containing protein</fullName>
    </recommendedName>
</protein>
<keyword evidence="7" id="KW-0238">DNA-binding</keyword>
<dbReference type="FunFam" id="3.30.160.60:FF:000322">
    <property type="entry name" value="GDNF-inducible zinc finger protein 1"/>
    <property type="match status" value="1"/>
</dbReference>
<evidence type="ECO:0000256" key="2">
    <source>
        <dbReference type="ARBA" id="ARBA00022723"/>
    </source>
</evidence>
<evidence type="ECO:0000313" key="13">
    <source>
        <dbReference type="Proteomes" id="UP000410492"/>
    </source>
</evidence>
<feature type="domain" description="C2H2-type" evidence="11">
    <location>
        <begin position="8"/>
        <end position="35"/>
    </location>
</feature>
<evidence type="ECO:0000256" key="8">
    <source>
        <dbReference type="ARBA" id="ARBA00023163"/>
    </source>
</evidence>